<proteinExistence type="predicted"/>
<organism evidence="1 2">
    <name type="scientific">Weissella cibaria</name>
    <dbReference type="NCBI Taxonomy" id="137591"/>
    <lineage>
        <taxon>Bacteria</taxon>
        <taxon>Bacillati</taxon>
        <taxon>Bacillota</taxon>
        <taxon>Bacilli</taxon>
        <taxon>Lactobacillales</taxon>
        <taxon>Lactobacillaceae</taxon>
        <taxon>Weissella</taxon>
    </lineage>
</organism>
<name>A0A2S1KQU6_9LACO</name>
<reference evidence="1 2" key="1">
    <citation type="submission" date="2017-04" db="EMBL/GenBank/DDBJ databases">
        <title>Weissella cibaria strain m2 complete genome.</title>
        <authorList>
            <person name="Pan Q."/>
            <person name="Tan M."/>
            <person name="Yao F."/>
            <person name="Su S."/>
        </authorList>
    </citation>
    <scope>NUCLEOTIDE SEQUENCE [LARGE SCALE GENOMIC DNA]</scope>
    <source>
        <strain evidence="1 2">M2</strain>
    </source>
</reference>
<dbReference type="EMBL" id="CP020928">
    <property type="protein sequence ID" value="AWF95379.1"/>
    <property type="molecule type" value="Genomic_DNA"/>
</dbReference>
<dbReference type="AlphaFoldDB" id="A0A2S1KQU6"/>
<dbReference type="Proteomes" id="UP000244870">
    <property type="component" value="Chromosome"/>
</dbReference>
<evidence type="ECO:0000313" key="1">
    <source>
        <dbReference type="EMBL" id="AWF95379.1"/>
    </source>
</evidence>
<sequence length="56" mass="6787">MDLQLFEKEVMTNLHWSVDDIEEAEYDPLMEIMNANEDNRIYSSEEMMKQWMSLPD</sequence>
<protein>
    <submittedName>
        <fullName evidence="1">Uncharacterized protein</fullName>
    </submittedName>
</protein>
<evidence type="ECO:0000313" key="2">
    <source>
        <dbReference type="Proteomes" id="UP000244870"/>
    </source>
</evidence>
<accession>A0A2S1KQU6</accession>
<gene>
    <name evidence="1" type="ORF">B6254_0973</name>
</gene>